<accession>A0ABR0VIR6</accession>
<comment type="subcellular location">
    <subcellularLocation>
        <location evidence="1">Membrane</location>
        <topology evidence="1">Peripheral membrane protein</topology>
    </subcellularLocation>
</comment>
<name>A0ABR0VIR6_REHGL</name>
<dbReference type="InterPro" id="IPR006121">
    <property type="entry name" value="HMA_dom"/>
</dbReference>
<protein>
    <recommendedName>
        <fullName evidence="7">HMA domain-containing protein</fullName>
    </recommendedName>
</protein>
<evidence type="ECO:0000256" key="6">
    <source>
        <dbReference type="SAM" id="MobiDB-lite"/>
    </source>
</evidence>
<comment type="similarity">
    <text evidence="5">Belongs to the HIPP family.</text>
</comment>
<reference evidence="8 9" key="1">
    <citation type="journal article" date="2021" name="Comput. Struct. Biotechnol. J.">
        <title>De novo genome assembly of the potent medicinal plant Rehmannia glutinosa using nanopore technology.</title>
        <authorList>
            <person name="Ma L."/>
            <person name="Dong C."/>
            <person name="Song C."/>
            <person name="Wang X."/>
            <person name="Zheng X."/>
            <person name="Niu Y."/>
            <person name="Chen S."/>
            <person name="Feng W."/>
        </authorList>
    </citation>
    <scope>NUCLEOTIDE SEQUENCE [LARGE SCALE GENOMIC DNA]</scope>
    <source>
        <strain evidence="8">DH-2019</strain>
    </source>
</reference>
<gene>
    <name evidence="8" type="ORF">DH2020_032001</name>
</gene>
<feature type="region of interest" description="Disordered" evidence="6">
    <location>
        <begin position="115"/>
        <end position="185"/>
    </location>
</feature>
<evidence type="ECO:0000313" key="8">
    <source>
        <dbReference type="EMBL" id="KAK6134265.1"/>
    </source>
</evidence>
<dbReference type="PANTHER" id="PTHR45868">
    <property type="entry name" value="HEAVY METAL-ASSOCIATED ISOPRENYLATED PLANT PROTEIN 33-RELATED"/>
    <property type="match status" value="1"/>
</dbReference>
<dbReference type="Pfam" id="PF00403">
    <property type="entry name" value="HMA"/>
    <property type="match status" value="1"/>
</dbReference>
<keyword evidence="3" id="KW-0479">Metal-binding</keyword>
<dbReference type="EMBL" id="JABTTQ020001168">
    <property type="protein sequence ID" value="KAK6134265.1"/>
    <property type="molecule type" value="Genomic_DNA"/>
</dbReference>
<evidence type="ECO:0000313" key="9">
    <source>
        <dbReference type="Proteomes" id="UP001318860"/>
    </source>
</evidence>
<keyword evidence="2" id="KW-0488">Methylation</keyword>
<feature type="domain" description="HMA" evidence="7">
    <location>
        <begin position="48"/>
        <end position="111"/>
    </location>
</feature>
<evidence type="ECO:0000256" key="1">
    <source>
        <dbReference type="ARBA" id="ARBA00004170"/>
    </source>
</evidence>
<dbReference type="PROSITE" id="PS50846">
    <property type="entry name" value="HMA_2"/>
    <property type="match status" value="1"/>
</dbReference>
<comment type="caution">
    <text evidence="8">The sequence shown here is derived from an EMBL/GenBank/DDBJ whole genome shotgun (WGS) entry which is preliminary data.</text>
</comment>
<evidence type="ECO:0000256" key="4">
    <source>
        <dbReference type="ARBA" id="ARBA00023289"/>
    </source>
</evidence>
<dbReference type="Proteomes" id="UP001318860">
    <property type="component" value="Unassembled WGS sequence"/>
</dbReference>
<keyword evidence="9" id="KW-1185">Reference proteome</keyword>
<feature type="compositionally biased region" description="Low complexity" evidence="6">
    <location>
        <begin position="115"/>
        <end position="126"/>
    </location>
</feature>
<feature type="compositionally biased region" description="Acidic residues" evidence="6">
    <location>
        <begin position="163"/>
        <end position="185"/>
    </location>
</feature>
<evidence type="ECO:0000259" key="7">
    <source>
        <dbReference type="PROSITE" id="PS50846"/>
    </source>
</evidence>
<evidence type="ECO:0000256" key="5">
    <source>
        <dbReference type="ARBA" id="ARBA00024045"/>
    </source>
</evidence>
<dbReference type="InterPro" id="IPR036163">
    <property type="entry name" value="HMA_dom_sf"/>
</dbReference>
<dbReference type="Gene3D" id="3.30.70.100">
    <property type="match status" value="1"/>
</dbReference>
<evidence type="ECO:0000256" key="2">
    <source>
        <dbReference type="ARBA" id="ARBA00022481"/>
    </source>
</evidence>
<dbReference type="SUPFAM" id="SSF55008">
    <property type="entry name" value="HMA, heavy metal-associated domain"/>
    <property type="match status" value="1"/>
</dbReference>
<dbReference type="PANTHER" id="PTHR45868:SF19">
    <property type="entry name" value="HEAVY METAL-ASSOCIATED ISOPRENYLATED PLANT PROTEIN 37"/>
    <property type="match status" value="1"/>
</dbReference>
<dbReference type="CDD" id="cd00371">
    <property type="entry name" value="HMA"/>
    <property type="match status" value="1"/>
</dbReference>
<keyword evidence="4" id="KW-0636">Prenylation</keyword>
<sequence>MRIDTSNQRLRLPRMHHLDESTMPCTKMSCTGATLEMTKDEDFKLLKIQTCVLRVNIHCDGCKQKVKKLLHKIEGVYQINIDSEQQKVTVSGNVDSSTLIKKLVRAGKHAELWSQKTNNNQNQKQKPTSCIKDDNKNKKVLQKPNVVKNHESLKNKQKFPFISEEEDDFLDDDDNDEDDDDEEDEEMHLIRAKINQLALMKQQSEANVKKGNLKMNKNGATGNGNNNPGKKVNPTQVMKANPGGGGIDQKTLAALKMNHDQANMKHPPEGKRVNDISTMMNLAGFHGNGTNNNTNVGAVLGGIGGQTNNVFQGGYNPSSMMYNHPSSVMMNLQNRQQQQPQMMYNRSPFVPPSTGYYCNYGPVPYGYTGGPGYGGDDHSATHMFSDENTRTNITVTVGLSFSIVALHCAAGNPTSPGHSVL</sequence>
<proteinExistence type="inferred from homology"/>
<keyword evidence="4" id="KW-0449">Lipoprotein</keyword>
<evidence type="ECO:0000256" key="3">
    <source>
        <dbReference type="ARBA" id="ARBA00022723"/>
    </source>
</evidence>
<organism evidence="8 9">
    <name type="scientific">Rehmannia glutinosa</name>
    <name type="common">Chinese foxglove</name>
    <dbReference type="NCBI Taxonomy" id="99300"/>
    <lineage>
        <taxon>Eukaryota</taxon>
        <taxon>Viridiplantae</taxon>
        <taxon>Streptophyta</taxon>
        <taxon>Embryophyta</taxon>
        <taxon>Tracheophyta</taxon>
        <taxon>Spermatophyta</taxon>
        <taxon>Magnoliopsida</taxon>
        <taxon>eudicotyledons</taxon>
        <taxon>Gunneridae</taxon>
        <taxon>Pentapetalae</taxon>
        <taxon>asterids</taxon>
        <taxon>lamiids</taxon>
        <taxon>Lamiales</taxon>
        <taxon>Orobanchaceae</taxon>
        <taxon>Rehmannieae</taxon>
        <taxon>Rehmannia</taxon>
    </lineage>
</organism>